<dbReference type="AlphaFoldDB" id="A0AAV0NUZ5"/>
<name>A0AAV0NUZ5_9ROSI</name>
<evidence type="ECO:0000313" key="2">
    <source>
        <dbReference type="EMBL" id="CAI0462583.1"/>
    </source>
</evidence>
<feature type="region of interest" description="Disordered" evidence="1">
    <location>
        <begin position="1"/>
        <end position="38"/>
    </location>
</feature>
<proteinExistence type="predicted"/>
<dbReference type="Proteomes" id="UP001154282">
    <property type="component" value="Unassembled WGS sequence"/>
</dbReference>
<keyword evidence="3" id="KW-1185">Reference proteome</keyword>
<dbReference type="EMBL" id="CAMGYJ010000008">
    <property type="protein sequence ID" value="CAI0462583.1"/>
    <property type="molecule type" value="Genomic_DNA"/>
</dbReference>
<accession>A0AAV0NUZ5</accession>
<gene>
    <name evidence="2" type="ORF">LITE_LOCUS35415</name>
</gene>
<organism evidence="2 3">
    <name type="scientific">Linum tenue</name>
    <dbReference type="NCBI Taxonomy" id="586396"/>
    <lineage>
        <taxon>Eukaryota</taxon>
        <taxon>Viridiplantae</taxon>
        <taxon>Streptophyta</taxon>
        <taxon>Embryophyta</taxon>
        <taxon>Tracheophyta</taxon>
        <taxon>Spermatophyta</taxon>
        <taxon>Magnoliopsida</taxon>
        <taxon>eudicotyledons</taxon>
        <taxon>Gunneridae</taxon>
        <taxon>Pentapetalae</taxon>
        <taxon>rosids</taxon>
        <taxon>fabids</taxon>
        <taxon>Malpighiales</taxon>
        <taxon>Linaceae</taxon>
        <taxon>Linum</taxon>
    </lineage>
</organism>
<evidence type="ECO:0000256" key="1">
    <source>
        <dbReference type="SAM" id="MobiDB-lite"/>
    </source>
</evidence>
<evidence type="ECO:0000313" key="3">
    <source>
        <dbReference type="Proteomes" id="UP001154282"/>
    </source>
</evidence>
<comment type="caution">
    <text evidence="2">The sequence shown here is derived from an EMBL/GenBank/DDBJ whole genome shotgun (WGS) entry which is preliminary data.</text>
</comment>
<feature type="compositionally biased region" description="Polar residues" evidence="1">
    <location>
        <begin position="15"/>
        <end position="38"/>
    </location>
</feature>
<sequence>MYLNQAQFQEGKPRSLQQPSMVGKQVATTEASPSLTSS</sequence>
<protein>
    <submittedName>
        <fullName evidence="2">Uncharacterized protein</fullName>
    </submittedName>
</protein>
<reference evidence="2" key="1">
    <citation type="submission" date="2022-08" db="EMBL/GenBank/DDBJ databases">
        <authorList>
            <person name="Gutierrez-Valencia J."/>
        </authorList>
    </citation>
    <scope>NUCLEOTIDE SEQUENCE</scope>
</reference>